<dbReference type="KEGG" id="ppsr:I6J18_05950"/>
<dbReference type="Gene3D" id="2.30.30.40">
    <property type="entry name" value="SH3 Domains"/>
    <property type="match status" value="1"/>
</dbReference>
<evidence type="ECO:0000313" key="3">
    <source>
        <dbReference type="EMBL" id="QQT01409.1"/>
    </source>
</evidence>
<dbReference type="InterPro" id="IPR003646">
    <property type="entry name" value="SH3-like_bac-type"/>
</dbReference>
<dbReference type="RefSeq" id="WP_201647973.1">
    <property type="nucleotide sequence ID" value="NZ_CP068053.1"/>
</dbReference>
<evidence type="ECO:0000256" key="1">
    <source>
        <dbReference type="SAM" id="SignalP"/>
    </source>
</evidence>
<keyword evidence="1" id="KW-0732">Signal</keyword>
<name>A0A974NPD8_PERPY</name>
<dbReference type="AlphaFoldDB" id="A0A974NPD8"/>
<dbReference type="Pfam" id="PF11738">
    <property type="entry name" value="DUF3298"/>
    <property type="match status" value="1"/>
</dbReference>
<organism evidence="3 4">
    <name type="scientific">Peribacillus psychrosaccharolyticus</name>
    <name type="common">Bacillus psychrosaccharolyticus</name>
    <dbReference type="NCBI Taxonomy" id="1407"/>
    <lineage>
        <taxon>Bacteria</taxon>
        <taxon>Bacillati</taxon>
        <taxon>Bacillota</taxon>
        <taxon>Bacilli</taxon>
        <taxon>Bacillales</taxon>
        <taxon>Bacillaceae</taxon>
        <taxon>Peribacillus</taxon>
    </lineage>
</organism>
<dbReference type="InterPro" id="IPR037126">
    <property type="entry name" value="PdaC/RsiV-like_sf"/>
</dbReference>
<dbReference type="SMART" id="SM00287">
    <property type="entry name" value="SH3b"/>
    <property type="match status" value="1"/>
</dbReference>
<protein>
    <submittedName>
        <fullName evidence="3">DUF4163 domain-containing protein</fullName>
    </submittedName>
</protein>
<feature type="chain" id="PRO_5036731993" evidence="1">
    <location>
        <begin position="32"/>
        <end position="299"/>
    </location>
</feature>
<dbReference type="Pfam" id="PF08239">
    <property type="entry name" value="SH3_3"/>
    <property type="match status" value="1"/>
</dbReference>
<dbReference type="EMBL" id="CP068053">
    <property type="protein sequence ID" value="QQT01409.1"/>
    <property type="molecule type" value="Genomic_DNA"/>
</dbReference>
<evidence type="ECO:0000259" key="2">
    <source>
        <dbReference type="PROSITE" id="PS51781"/>
    </source>
</evidence>
<dbReference type="Proteomes" id="UP000595254">
    <property type="component" value="Chromosome"/>
</dbReference>
<dbReference type="InterPro" id="IPR025303">
    <property type="entry name" value="PdaC"/>
</dbReference>
<proteinExistence type="predicted"/>
<sequence>MKLSRMVKMIFSFSLLFSLLISNYGSSTVKAAAFETAFVTTSTNSPLNVRSGAGTNYKSIGSLKSGSSVNVYSKTSTGWSEIRYKSKKAYVSTKYLSFYTGVKVTKHHYKGIKDLAYAQVSGIKNKKVEDKINQTLSNEAKASYKTYLKIKDDAKKDKKNGNCQELMCNYEYITNYKVNYNDGSKLSILTNNYAYTGGAHGIGYAESFNFTISNGKQMKISDVLTSKSKMNSVQKFAYKYMKNREPFKHFVTKSSDVKINKDTQFYYNRDGITLVFQEYEVASYADGNPTVSVPYSVYK</sequence>
<gene>
    <name evidence="3" type="ORF">I6J18_05950</name>
</gene>
<dbReference type="InterPro" id="IPR021729">
    <property type="entry name" value="DUF3298"/>
</dbReference>
<feature type="domain" description="SH3b" evidence="2">
    <location>
        <begin position="34"/>
        <end position="100"/>
    </location>
</feature>
<dbReference type="PROSITE" id="PS51781">
    <property type="entry name" value="SH3B"/>
    <property type="match status" value="1"/>
</dbReference>
<keyword evidence="4" id="KW-1185">Reference proteome</keyword>
<reference evidence="3 4" key="1">
    <citation type="submission" date="2021-01" db="EMBL/GenBank/DDBJ databases">
        <title>FDA dAtabase for Regulatory Grade micrObial Sequences (FDA-ARGOS): Supporting development and validation of Infectious Disease Dx tests.</title>
        <authorList>
            <person name="Nelson B."/>
            <person name="Plummer A."/>
            <person name="Tallon L."/>
            <person name="Sadzewicz L."/>
            <person name="Zhao X."/>
            <person name="Boylan J."/>
            <person name="Ott S."/>
            <person name="Bowen H."/>
            <person name="Vavikolanu K."/>
            <person name="Mehta A."/>
            <person name="Aluvathingal J."/>
            <person name="Nadendla S."/>
            <person name="Myers T."/>
            <person name="Yan Y."/>
            <person name="Sichtig H."/>
        </authorList>
    </citation>
    <scope>NUCLEOTIDE SEQUENCE [LARGE SCALE GENOMIC DNA]</scope>
    <source>
        <strain evidence="3 4">FDAARGOS_1161</strain>
    </source>
</reference>
<dbReference type="Pfam" id="PF13739">
    <property type="entry name" value="PdaC"/>
    <property type="match status" value="1"/>
</dbReference>
<feature type="signal peptide" evidence="1">
    <location>
        <begin position="1"/>
        <end position="31"/>
    </location>
</feature>
<dbReference type="Gene3D" id="3.30.565.40">
    <property type="entry name" value="Fervidobacterium nodosum Rt17-B1 like"/>
    <property type="match status" value="1"/>
</dbReference>
<accession>A0A974NPD8</accession>
<dbReference type="Gene3D" id="3.90.640.20">
    <property type="entry name" value="Heat-shock cognate protein, ATPase"/>
    <property type="match status" value="1"/>
</dbReference>
<evidence type="ECO:0000313" key="4">
    <source>
        <dbReference type="Proteomes" id="UP000595254"/>
    </source>
</evidence>